<dbReference type="Proteomes" id="UP000247586">
    <property type="component" value="Chromosome"/>
</dbReference>
<dbReference type="GeneID" id="36835513"/>
<gene>
    <name evidence="3" type="ORF">DFR87_09185</name>
</gene>
<feature type="domain" description="ATPase" evidence="1">
    <location>
        <begin position="5"/>
        <end position="207"/>
    </location>
</feature>
<reference evidence="4" key="2">
    <citation type="submission" date="2020-03" db="EMBL/GenBank/DDBJ databases">
        <title>Complete Genome Sequences of Extremely Thermoacidophilic, Metal-Mobilizing Type-Strain Members of the Archaeal Family Sulfolobaceae: Acidianus brierleyi DSM-1651T, Acidianus sulfidivorans DSM-18786T, Metallosphaera hakonensis DSM-7519T, and Metallosphaera prunae DSM-10039T.</title>
        <authorList>
            <person name="Counts J.A."/>
            <person name="Kelly R.M."/>
        </authorList>
    </citation>
    <scope>NUCLEOTIDE SEQUENCE [LARGE SCALE GENOMIC DNA]</scope>
    <source>
        <strain evidence="4">HO1-1</strain>
    </source>
</reference>
<evidence type="ECO:0000259" key="1">
    <source>
        <dbReference type="Pfam" id="PF01637"/>
    </source>
</evidence>
<dbReference type="KEGG" id="mhk:DFR87_09185"/>
<dbReference type="EMBL" id="CP029287">
    <property type="protein sequence ID" value="AWR99839.1"/>
    <property type="molecule type" value="Genomic_DNA"/>
</dbReference>
<feature type="domain" description="DUF234" evidence="2">
    <location>
        <begin position="310"/>
        <end position="395"/>
    </location>
</feature>
<dbReference type="InterPro" id="IPR011579">
    <property type="entry name" value="ATPase_dom"/>
</dbReference>
<dbReference type="Gene3D" id="1.10.10.10">
    <property type="entry name" value="Winged helix-like DNA-binding domain superfamily/Winged helix DNA-binding domain"/>
    <property type="match status" value="1"/>
</dbReference>
<organism evidence="3 4">
    <name type="scientific">Metallosphaera hakonensis JCM 8857 = DSM 7519</name>
    <dbReference type="NCBI Taxonomy" id="1293036"/>
    <lineage>
        <taxon>Archaea</taxon>
        <taxon>Thermoproteota</taxon>
        <taxon>Thermoprotei</taxon>
        <taxon>Sulfolobales</taxon>
        <taxon>Sulfolobaceae</taxon>
        <taxon>Metallosphaera</taxon>
    </lineage>
</organism>
<dbReference type="Pfam" id="PF01637">
    <property type="entry name" value="ATPase_2"/>
    <property type="match status" value="1"/>
</dbReference>
<dbReference type="OrthoDB" id="132045at2157"/>
<dbReference type="PANTHER" id="PTHR34704:SF1">
    <property type="entry name" value="ATPASE"/>
    <property type="match status" value="1"/>
</dbReference>
<name>A0A2U9IUV6_9CREN</name>
<sequence>MVPQFIDREQELRFLELKYQEDRAQFVIIYGRRRIGKTELIKQFIKGKGAIYHLCTSDGILENMNRLKEEFSLFTGKNYFRSMNVKLDELLIYLADEVKDQRVILVLDEFQYLVQSDRSVTSLLQKAWDEKLSGTRMFLILTGSSIGMMENEVLSNKSPLYGRRTGSWKVNEIAFPYLFQFFPRYTVEEVIKAWSVLGGVPLYLIQFDVNKSVEDNLKEKILKKGNILYDEPLFLLREEFREQRVYLSVLRAISQGHNSVSLISQFTGIDRSNLSSYLDRLEENGIIERAIPYGKKKGWYEIKDNFIEFWFKFVYNNLDHLEMDQIEDVVRKVNLQEHYAKKFEKLVKESIRQKTLKLPFEYHTVSFYSHKGEEVDVVVEGENAIFLGEVKWSENVDVRPLLNMMRKIMSKVNKGKREYYGVFAKSFKRCPHEEDLICYDLDAFAPSSSYLTDRGT</sequence>
<keyword evidence="3" id="KW-0067">ATP-binding</keyword>
<reference evidence="3 4" key="1">
    <citation type="submission" date="2018-05" db="EMBL/GenBank/DDBJ databases">
        <title>Complete Genome Sequences of Extremely Thermoacidophilic, Metal-Mobilizing Type-Strain Members of the Archaeal Family Sulfolobaceae: Acidianus brierleyi DSM-1651T, Acidianus sulfidivorans DSM-18786T, Metallosphaera hakonensis DSM-7519T, and Metallosphaera prunae DSM-10039T.</title>
        <authorList>
            <person name="Counts J.A."/>
            <person name="Kelly R.M."/>
        </authorList>
    </citation>
    <scope>NUCLEOTIDE SEQUENCE [LARGE SCALE GENOMIC DNA]</scope>
    <source>
        <strain evidence="3 4">HO1-1</strain>
    </source>
</reference>
<dbReference type="CDD" id="cd00090">
    <property type="entry name" value="HTH_ARSR"/>
    <property type="match status" value="1"/>
</dbReference>
<proteinExistence type="predicted"/>
<reference evidence="4" key="3">
    <citation type="submission" date="2020-03" db="EMBL/GenBank/DDBJ databases">
        <title>Sequencing and Assembly of Multiple Reported Metal-Biooxidizing Members of the Extremely Thermoacidophilic Archaeal Family Sulfolobaceae.</title>
        <authorList>
            <person name="Counts J.A."/>
            <person name="Kelly R.M."/>
        </authorList>
    </citation>
    <scope>NUCLEOTIDE SEQUENCE [LARGE SCALE GENOMIC DNA]</scope>
    <source>
        <strain evidence="4">HO1-1</strain>
    </source>
</reference>
<dbReference type="InterPro" id="IPR027417">
    <property type="entry name" value="P-loop_NTPase"/>
</dbReference>
<keyword evidence="3" id="KW-0547">Nucleotide-binding</keyword>
<dbReference type="SUPFAM" id="SSF52540">
    <property type="entry name" value="P-loop containing nucleoside triphosphate hydrolases"/>
    <property type="match status" value="1"/>
</dbReference>
<dbReference type="InterPro" id="IPR036390">
    <property type="entry name" value="WH_DNA-bd_sf"/>
</dbReference>
<accession>A0A2U9IUV6</accession>
<dbReference type="InterPro" id="IPR036388">
    <property type="entry name" value="WH-like_DNA-bd_sf"/>
</dbReference>
<dbReference type="RefSeq" id="WP_110369392.1">
    <property type="nucleotide sequence ID" value="NZ_CP029287.2"/>
</dbReference>
<evidence type="ECO:0000313" key="4">
    <source>
        <dbReference type="Proteomes" id="UP000247586"/>
    </source>
</evidence>
<protein>
    <submittedName>
        <fullName evidence="3">ATP-binding protein</fullName>
    </submittedName>
</protein>
<dbReference type="Gene3D" id="3.40.50.300">
    <property type="entry name" value="P-loop containing nucleotide triphosphate hydrolases"/>
    <property type="match status" value="1"/>
</dbReference>
<dbReference type="SUPFAM" id="SSF46785">
    <property type="entry name" value="Winged helix' DNA-binding domain"/>
    <property type="match status" value="1"/>
</dbReference>
<dbReference type="Pfam" id="PF03008">
    <property type="entry name" value="DUF234"/>
    <property type="match status" value="1"/>
</dbReference>
<dbReference type="GO" id="GO:0005524">
    <property type="term" value="F:ATP binding"/>
    <property type="evidence" value="ECO:0007669"/>
    <property type="project" value="UniProtKB-KW"/>
</dbReference>
<dbReference type="AlphaFoldDB" id="A0A2U9IUV6"/>
<dbReference type="InterPro" id="IPR004256">
    <property type="entry name" value="DUF234"/>
</dbReference>
<dbReference type="STRING" id="1293036.GCA_001315825_00711"/>
<keyword evidence="4" id="KW-1185">Reference proteome</keyword>
<dbReference type="InterPro" id="IPR011991">
    <property type="entry name" value="ArsR-like_HTH"/>
</dbReference>
<evidence type="ECO:0000259" key="2">
    <source>
        <dbReference type="Pfam" id="PF03008"/>
    </source>
</evidence>
<dbReference type="PANTHER" id="PTHR34704">
    <property type="entry name" value="ATPASE"/>
    <property type="match status" value="1"/>
</dbReference>
<evidence type="ECO:0000313" key="3">
    <source>
        <dbReference type="EMBL" id="AWR99839.1"/>
    </source>
</evidence>